<dbReference type="InterPro" id="IPR050082">
    <property type="entry name" value="RNA_methyltr_RlmE"/>
</dbReference>
<keyword evidence="4" id="KW-0808">Transferase</keyword>
<keyword evidence="3 8" id="KW-0489">Methyltransferase</keyword>
<dbReference type="PANTHER" id="PTHR10920:SF12">
    <property type="entry name" value="TRNA (CYTIDINE(32)_GUANOSINE(34)-2'-O)-METHYLTRANSFERASE-RELATED"/>
    <property type="match status" value="1"/>
</dbReference>
<evidence type="ECO:0000313" key="8">
    <source>
        <dbReference type="EMBL" id="KAK9747428.1"/>
    </source>
</evidence>
<reference evidence="8 9" key="1">
    <citation type="journal article" date="2024" name="BMC Genomics">
        <title>De novo assembly and annotation of Popillia japonica's genome with initial clues to its potential as an invasive pest.</title>
        <authorList>
            <person name="Cucini C."/>
            <person name="Boschi S."/>
            <person name="Funari R."/>
            <person name="Cardaioli E."/>
            <person name="Iannotti N."/>
            <person name="Marturano G."/>
            <person name="Paoli F."/>
            <person name="Bruttini M."/>
            <person name="Carapelli A."/>
            <person name="Frati F."/>
            <person name="Nardi F."/>
        </authorList>
    </citation>
    <scope>NUCLEOTIDE SEQUENCE [LARGE SCALE GENOMIC DNA]</scope>
    <source>
        <strain evidence="8">DMR45628</strain>
    </source>
</reference>
<dbReference type="InterPro" id="IPR002877">
    <property type="entry name" value="RNA_MeTrfase_FtsJ_dom"/>
</dbReference>
<evidence type="ECO:0000313" key="9">
    <source>
        <dbReference type="Proteomes" id="UP001458880"/>
    </source>
</evidence>
<comment type="caution">
    <text evidence="8">The sequence shown here is derived from an EMBL/GenBank/DDBJ whole genome shotgun (WGS) entry which is preliminary data.</text>
</comment>
<feature type="region of interest" description="Disordered" evidence="6">
    <location>
        <begin position="331"/>
        <end position="356"/>
    </location>
</feature>
<dbReference type="InterPro" id="IPR029063">
    <property type="entry name" value="SAM-dependent_MTases_sf"/>
</dbReference>
<dbReference type="EMBL" id="JASPKY010000031">
    <property type="protein sequence ID" value="KAK9747428.1"/>
    <property type="molecule type" value="Genomic_DNA"/>
</dbReference>
<dbReference type="InterPro" id="IPR015507">
    <property type="entry name" value="rRNA-MeTfrase_E"/>
</dbReference>
<dbReference type="SUPFAM" id="SSF53335">
    <property type="entry name" value="S-adenosyl-L-methionine-dependent methyltransferases"/>
    <property type="match status" value="1"/>
</dbReference>
<evidence type="ECO:0000259" key="7">
    <source>
        <dbReference type="Pfam" id="PF01728"/>
    </source>
</evidence>
<keyword evidence="5" id="KW-0949">S-adenosyl-L-methionine</keyword>
<dbReference type="Gene3D" id="3.40.50.150">
    <property type="entry name" value="Vaccinia Virus protein VP39"/>
    <property type="match status" value="1"/>
</dbReference>
<evidence type="ECO:0000256" key="3">
    <source>
        <dbReference type="ARBA" id="ARBA00022603"/>
    </source>
</evidence>
<dbReference type="Pfam" id="PF01728">
    <property type="entry name" value="FtsJ"/>
    <property type="match status" value="1"/>
</dbReference>
<dbReference type="GO" id="GO:0006364">
    <property type="term" value="P:rRNA processing"/>
    <property type="evidence" value="ECO:0007669"/>
    <property type="project" value="UniProtKB-KW"/>
</dbReference>
<protein>
    <submittedName>
        <fullName evidence="8">FtsJ-like methyltransferase</fullName>
    </submittedName>
</protein>
<dbReference type="CDD" id="cd02440">
    <property type="entry name" value="AdoMet_MTases"/>
    <property type="match status" value="1"/>
</dbReference>
<dbReference type="HAMAP" id="MF_01547">
    <property type="entry name" value="RNA_methyltr_E"/>
    <property type="match status" value="1"/>
</dbReference>
<sequence>MKPERDIYFQKALEEGYLARSAYKLLQIDDIFNIFEGATKVIDLCSAPGSWTQVIYNKLHKVLNNFDPSLLNPNAKIVSVDMMPMDHFPGVVHLQADISQYSTMKEILQQFNNEKVDVVVCDGAIDVVGMRMVDYYMHHRIFLAALYITLNSLRLGGSFIIKIFIDKGHEKMVRKLKLFFENVTVVKPACSRNKEAFAVCRNYIPLLGFDPVQLTPFVELQNADFSKLEGVHRKIIPFLCGDCYEHEIGTKDKTIRSNDGENSLFKLLNTILKDKQGDIEVFKERLAENIPVYQITKDNRLEFDNDTDKAYFQGFKPNCKEDITDAELGDENRLNVEDSDSNDVNLNRNDEESDSINNEQDLDEIIEKLRAQRISFDYKALSNAPEDNSAKLISRDCPETKKRRSEIGDVLRTQIKCLELENRGKFNGLGFNLDDWSFFSRTNNADDLNSTQNEELQKIGVDFNHMYDIIKSSKGVKCGNVQELFDKQEELKKKVRDYVFNDDEKV</sequence>
<dbReference type="PANTHER" id="PTHR10920">
    <property type="entry name" value="RIBOSOMAL RNA METHYLTRANSFERASE"/>
    <property type="match status" value="1"/>
</dbReference>
<evidence type="ECO:0000256" key="6">
    <source>
        <dbReference type="SAM" id="MobiDB-lite"/>
    </source>
</evidence>
<organism evidence="8 9">
    <name type="scientific">Popillia japonica</name>
    <name type="common">Japanese beetle</name>
    <dbReference type="NCBI Taxonomy" id="7064"/>
    <lineage>
        <taxon>Eukaryota</taxon>
        <taxon>Metazoa</taxon>
        <taxon>Ecdysozoa</taxon>
        <taxon>Arthropoda</taxon>
        <taxon>Hexapoda</taxon>
        <taxon>Insecta</taxon>
        <taxon>Pterygota</taxon>
        <taxon>Neoptera</taxon>
        <taxon>Endopterygota</taxon>
        <taxon>Coleoptera</taxon>
        <taxon>Polyphaga</taxon>
        <taxon>Scarabaeiformia</taxon>
        <taxon>Scarabaeidae</taxon>
        <taxon>Rutelinae</taxon>
        <taxon>Popillia</taxon>
    </lineage>
</organism>
<feature type="domain" description="Ribosomal RNA methyltransferase FtsJ" evidence="7">
    <location>
        <begin position="17"/>
        <end position="203"/>
    </location>
</feature>
<dbReference type="GO" id="GO:0005737">
    <property type="term" value="C:cytoplasm"/>
    <property type="evidence" value="ECO:0007669"/>
    <property type="project" value="TreeGrafter"/>
</dbReference>
<accession>A0AAW1MIQ6</accession>
<dbReference type="GO" id="GO:0030488">
    <property type="term" value="P:tRNA methylation"/>
    <property type="evidence" value="ECO:0007669"/>
    <property type="project" value="TreeGrafter"/>
</dbReference>
<evidence type="ECO:0000256" key="4">
    <source>
        <dbReference type="ARBA" id="ARBA00022679"/>
    </source>
</evidence>
<evidence type="ECO:0000256" key="1">
    <source>
        <dbReference type="ARBA" id="ARBA00022490"/>
    </source>
</evidence>
<name>A0AAW1MIQ6_POPJA</name>
<keyword evidence="2" id="KW-0698">rRNA processing</keyword>
<dbReference type="AlphaFoldDB" id="A0AAW1MIQ6"/>
<keyword evidence="1" id="KW-0963">Cytoplasm</keyword>
<proteinExistence type="inferred from homology"/>
<dbReference type="Proteomes" id="UP001458880">
    <property type="component" value="Unassembled WGS sequence"/>
</dbReference>
<evidence type="ECO:0000256" key="2">
    <source>
        <dbReference type="ARBA" id="ARBA00022552"/>
    </source>
</evidence>
<dbReference type="GO" id="GO:0008175">
    <property type="term" value="F:tRNA methyltransferase activity"/>
    <property type="evidence" value="ECO:0007669"/>
    <property type="project" value="TreeGrafter"/>
</dbReference>
<gene>
    <name evidence="8" type="ORF">QE152_g5352</name>
</gene>
<dbReference type="GO" id="GO:0002181">
    <property type="term" value="P:cytoplasmic translation"/>
    <property type="evidence" value="ECO:0007669"/>
    <property type="project" value="TreeGrafter"/>
</dbReference>
<keyword evidence="9" id="KW-1185">Reference proteome</keyword>
<dbReference type="FunFam" id="3.40.50.150:FF:000220">
    <property type="entry name" value="CAMK protein kinase"/>
    <property type="match status" value="1"/>
</dbReference>
<evidence type="ECO:0000256" key="5">
    <source>
        <dbReference type="ARBA" id="ARBA00022691"/>
    </source>
</evidence>